<reference evidence="2 3" key="1">
    <citation type="journal article" date="2013" name="Curr. Biol.">
        <title>The Genome of the Foraminiferan Reticulomyxa filosa.</title>
        <authorList>
            <person name="Glockner G."/>
            <person name="Hulsmann N."/>
            <person name="Schleicher M."/>
            <person name="Noegel A.A."/>
            <person name="Eichinger L."/>
            <person name="Gallinger C."/>
            <person name="Pawlowski J."/>
            <person name="Sierra R."/>
            <person name="Euteneuer U."/>
            <person name="Pillet L."/>
            <person name="Moustafa A."/>
            <person name="Platzer M."/>
            <person name="Groth M."/>
            <person name="Szafranski K."/>
            <person name="Schliwa M."/>
        </authorList>
    </citation>
    <scope>NUCLEOTIDE SEQUENCE [LARGE SCALE GENOMIC DNA]</scope>
</reference>
<feature type="region of interest" description="Disordered" evidence="1">
    <location>
        <begin position="37"/>
        <end position="91"/>
    </location>
</feature>
<feature type="compositionally biased region" description="Low complexity" evidence="1">
    <location>
        <begin position="68"/>
        <end position="77"/>
    </location>
</feature>
<evidence type="ECO:0000313" key="2">
    <source>
        <dbReference type="EMBL" id="ETO29362.1"/>
    </source>
</evidence>
<dbReference type="EMBL" id="ASPP01006098">
    <property type="protein sequence ID" value="ETO29362.1"/>
    <property type="molecule type" value="Genomic_DNA"/>
</dbReference>
<keyword evidence="3" id="KW-1185">Reference proteome</keyword>
<gene>
    <name evidence="2" type="ORF">RFI_07759</name>
</gene>
<organism evidence="2 3">
    <name type="scientific">Reticulomyxa filosa</name>
    <dbReference type="NCBI Taxonomy" id="46433"/>
    <lineage>
        <taxon>Eukaryota</taxon>
        <taxon>Sar</taxon>
        <taxon>Rhizaria</taxon>
        <taxon>Retaria</taxon>
        <taxon>Foraminifera</taxon>
        <taxon>Monothalamids</taxon>
        <taxon>Reticulomyxidae</taxon>
        <taxon>Reticulomyxa</taxon>
    </lineage>
</organism>
<evidence type="ECO:0000256" key="1">
    <source>
        <dbReference type="SAM" id="MobiDB-lite"/>
    </source>
</evidence>
<comment type="caution">
    <text evidence="2">The sequence shown here is derived from an EMBL/GenBank/DDBJ whole genome shotgun (WGS) entry which is preliminary data.</text>
</comment>
<feature type="compositionally biased region" description="Acidic residues" evidence="1">
    <location>
        <begin position="145"/>
        <end position="156"/>
    </location>
</feature>
<feature type="compositionally biased region" description="Basic and acidic residues" evidence="1">
    <location>
        <begin position="123"/>
        <end position="144"/>
    </location>
</feature>
<sequence>MICNTFNFVFMTWGLRRDSLQRVDAIDVIPAFQPYKRQSRRTNRERADTISSNQSTINDIPGMDGFQARATTSSSRANAKQEQSDAATGDVNANLRSLLKKVNERTDPAAAYGITPSLKDVRHTREGTQIVRVKDSKNLSTERDQTEEEEEEEEGDINAIREKTSPIQLPDKNMDEQTGKLSRHSQSSLAPVLQRVYPQGYHQQASSQFSEDFLVSTHKAKNDSVVSALGTHYVQYSTDAENTPKFDRADASSPSVSHEPVAFVLRQPMVINPANSKKPNIHDRTESQQSALEIEDVPLQPKT</sequence>
<accession>X6NVR9</accession>
<protein>
    <submittedName>
        <fullName evidence="2">Uncharacterized protein</fullName>
    </submittedName>
</protein>
<proteinExistence type="predicted"/>
<feature type="compositionally biased region" description="Polar residues" evidence="1">
    <location>
        <begin position="49"/>
        <end position="58"/>
    </location>
</feature>
<feature type="region of interest" description="Disordered" evidence="1">
    <location>
        <begin position="273"/>
        <end position="303"/>
    </location>
</feature>
<dbReference type="Proteomes" id="UP000023152">
    <property type="component" value="Unassembled WGS sequence"/>
</dbReference>
<evidence type="ECO:0000313" key="3">
    <source>
        <dbReference type="Proteomes" id="UP000023152"/>
    </source>
</evidence>
<feature type="region of interest" description="Disordered" evidence="1">
    <location>
        <begin position="123"/>
        <end position="185"/>
    </location>
</feature>
<name>X6NVR9_RETFI</name>
<dbReference type="AlphaFoldDB" id="X6NVR9"/>